<feature type="region of interest" description="Disordered" evidence="1">
    <location>
        <begin position="247"/>
        <end position="324"/>
    </location>
</feature>
<name>A0AAN6RVH1_9PEZI</name>
<feature type="compositionally biased region" description="Basic and acidic residues" evidence="1">
    <location>
        <begin position="1"/>
        <end position="32"/>
    </location>
</feature>
<dbReference type="SUPFAM" id="SSF51045">
    <property type="entry name" value="WW domain"/>
    <property type="match status" value="1"/>
</dbReference>
<feature type="compositionally biased region" description="Pro residues" evidence="1">
    <location>
        <begin position="63"/>
        <end position="96"/>
    </location>
</feature>
<gene>
    <name evidence="3" type="ORF">C8A05DRAFT_31960</name>
</gene>
<protein>
    <recommendedName>
        <fullName evidence="2">WW domain-containing protein</fullName>
    </recommendedName>
</protein>
<feature type="compositionally biased region" description="Low complexity" evidence="1">
    <location>
        <begin position="291"/>
        <end position="300"/>
    </location>
</feature>
<organism evidence="3 4">
    <name type="scientific">Staphylotrichum tortipilum</name>
    <dbReference type="NCBI Taxonomy" id="2831512"/>
    <lineage>
        <taxon>Eukaryota</taxon>
        <taxon>Fungi</taxon>
        <taxon>Dikarya</taxon>
        <taxon>Ascomycota</taxon>
        <taxon>Pezizomycotina</taxon>
        <taxon>Sordariomycetes</taxon>
        <taxon>Sordariomycetidae</taxon>
        <taxon>Sordariales</taxon>
        <taxon>Chaetomiaceae</taxon>
        <taxon>Staphylotrichum</taxon>
    </lineage>
</organism>
<dbReference type="InterPro" id="IPR036020">
    <property type="entry name" value="WW_dom_sf"/>
</dbReference>
<keyword evidence="4" id="KW-1185">Reference proteome</keyword>
<sequence length="324" mass="34367">MSFLKKFSELSDDLGRLGLGPDKKSDQRKDEAQSSNRDGSQGYGGQGSSQPYPPPQQSQGGYYPPPQDQPYSSPPPVTGPRPAPAYSPPADKPPIPSGWTPQWDDHNQRWYYVEEATGHSQWEAPGFDHSAYRGSGDDTRAHGSAPGGYPAPAYGGGYDSYSSGGGHDNYSSGHGGEPKDKKSGKGGMLLGAAGGLAVGAIAGAVIAHELTEDSSDDEHHGGGGHVPSYAAAPAAAAAPTVVYQTNNYYYGDNDAPPPGVIPTENAYGEEIDSSDRESLQEARDDYEEALEAAASSSASSSDREELEEAREEYEEEYEEAYYDE</sequence>
<feature type="region of interest" description="Disordered" evidence="1">
    <location>
        <begin position="120"/>
        <end position="188"/>
    </location>
</feature>
<feature type="compositionally biased region" description="Acidic residues" evidence="1">
    <location>
        <begin position="304"/>
        <end position="324"/>
    </location>
</feature>
<dbReference type="EMBL" id="MU855405">
    <property type="protein sequence ID" value="KAK3904279.1"/>
    <property type="molecule type" value="Genomic_DNA"/>
</dbReference>
<reference evidence="3" key="2">
    <citation type="submission" date="2023-05" db="EMBL/GenBank/DDBJ databases">
        <authorList>
            <consortium name="Lawrence Berkeley National Laboratory"/>
            <person name="Steindorff A."/>
            <person name="Hensen N."/>
            <person name="Bonometti L."/>
            <person name="Westerberg I."/>
            <person name="Brannstrom I.O."/>
            <person name="Guillou S."/>
            <person name="Cros-Aarteil S."/>
            <person name="Calhoun S."/>
            <person name="Haridas S."/>
            <person name="Kuo A."/>
            <person name="Mondo S."/>
            <person name="Pangilinan J."/>
            <person name="Riley R."/>
            <person name="Labutti K."/>
            <person name="Andreopoulos B."/>
            <person name="Lipzen A."/>
            <person name="Chen C."/>
            <person name="Yanf M."/>
            <person name="Daum C."/>
            <person name="Ng V."/>
            <person name="Clum A."/>
            <person name="Ohm R."/>
            <person name="Martin F."/>
            <person name="Silar P."/>
            <person name="Natvig D."/>
            <person name="Lalanne C."/>
            <person name="Gautier V."/>
            <person name="Ament-Velasquez S.L."/>
            <person name="Kruys A."/>
            <person name="Hutchinson M.I."/>
            <person name="Powell A.J."/>
            <person name="Barry K."/>
            <person name="Miller A.N."/>
            <person name="Grigoriev I.V."/>
            <person name="Debuchy R."/>
            <person name="Gladieux P."/>
            <person name="Thoren M.H."/>
            <person name="Johannesson H."/>
        </authorList>
    </citation>
    <scope>NUCLEOTIDE SEQUENCE</scope>
    <source>
        <strain evidence="3">CBS 103.79</strain>
    </source>
</reference>
<feature type="compositionally biased region" description="Basic and acidic residues" evidence="1">
    <location>
        <begin position="273"/>
        <end position="283"/>
    </location>
</feature>
<dbReference type="PROSITE" id="PS50020">
    <property type="entry name" value="WW_DOMAIN_2"/>
    <property type="match status" value="1"/>
</dbReference>
<reference evidence="3" key="1">
    <citation type="journal article" date="2023" name="Mol. Phylogenet. Evol.">
        <title>Genome-scale phylogeny and comparative genomics of the fungal order Sordariales.</title>
        <authorList>
            <person name="Hensen N."/>
            <person name="Bonometti L."/>
            <person name="Westerberg I."/>
            <person name="Brannstrom I.O."/>
            <person name="Guillou S."/>
            <person name="Cros-Aarteil S."/>
            <person name="Calhoun S."/>
            <person name="Haridas S."/>
            <person name="Kuo A."/>
            <person name="Mondo S."/>
            <person name="Pangilinan J."/>
            <person name="Riley R."/>
            <person name="LaButti K."/>
            <person name="Andreopoulos B."/>
            <person name="Lipzen A."/>
            <person name="Chen C."/>
            <person name="Yan M."/>
            <person name="Daum C."/>
            <person name="Ng V."/>
            <person name="Clum A."/>
            <person name="Steindorff A."/>
            <person name="Ohm R.A."/>
            <person name="Martin F."/>
            <person name="Silar P."/>
            <person name="Natvig D.O."/>
            <person name="Lalanne C."/>
            <person name="Gautier V."/>
            <person name="Ament-Velasquez S.L."/>
            <person name="Kruys A."/>
            <person name="Hutchinson M.I."/>
            <person name="Powell A.J."/>
            <person name="Barry K."/>
            <person name="Miller A.N."/>
            <person name="Grigoriev I.V."/>
            <person name="Debuchy R."/>
            <person name="Gladieux P."/>
            <person name="Hiltunen Thoren M."/>
            <person name="Johannesson H."/>
        </authorList>
    </citation>
    <scope>NUCLEOTIDE SEQUENCE</scope>
    <source>
        <strain evidence="3">CBS 103.79</strain>
    </source>
</reference>
<evidence type="ECO:0000256" key="1">
    <source>
        <dbReference type="SAM" id="MobiDB-lite"/>
    </source>
</evidence>
<evidence type="ECO:0000313" key="3">
    <source>
        <dbReference type="EMBL" id="KAK3904279.1"/>
    </source>
</evidence>
<dbReference type="Proteomes" id="UP001303889">
    <property type="component" value="Unassembled WGS sequence"/>
</dbReference>
<dbReference type="Pfam" id="PF00397">
    <property type="entry name" value="WW"/>
    <property type="match status" value="1"/>
</dbReference>
<dbReference type="CDD" id="cd00201">
    <property type="entry name" value="WW"/>
    <property type="match status" value="1"/>
</dbReference>
<feature type="region of interest" description="Disordered" evidence="1">
    <location>
        <begin position="209"/>
        <end position="235"/>
    </location>
</feature>
<feature type="compositionally biased region" description="Gly residues" evidence="1">
    <location>
        <begin position="154"/>
        <end position="167"/>
    </location>
</feature>
<evidence type="ECO:0000259" key="2">
    <source>
        <dbReference type="PROSITE" id="PS50020"/>
    </source>
</evidence>
<feature type="region of interest" description="Disordered" evidence="1">
    <location>
        <begin position="1"/>
        <end position="104"/>
    </location>
</feature>
<feature type="compositionally biased region" description="Low complexity" evidence="1">
    <location>
        <begin position="142"/>
        <end position="153"/>
    </location>
</feature>
<evidence type="ECO:0000313" key="4">
    <source>
        <dbReference type="Proteomes" id="UP001303889"/>
    </source>
</evidence>
<dbReference type="AlphaFoldDB" id="A0AAN6RVH1"/>
<comment type="caution">
    <text evidence="3">The sequence shown here is derived from an EMBL/GenBank/DDBJ whole genome shotgun (WGS) entry which is preliminary data.</text>
</comment>
<dbReference type="InterPro" id="IPR001202">
    <property type="entry name" value="WW_dom"/>
</dbReference>
<dbReference type="Gene3D" id="2.20.70.10">
    <property type="match status" value="1"/>
</dbReference>
<proteinExistence type="predicted"/>
<accession>A0AAN6RVH1</accession>
<feature type="domain" description="WW" evidence="2">
    <location>
        <begin position="93"/>
        <end position="127"/>
    </location>
</feature>
<dbReference type="SMART" id="SM00456">
    <property type="entry name" value="WW"/>
    <property type="match status" value="1"/>
</dbReference>